<comment type="caution">
    <text evidence="2">The sequence shown here is derived from an EMBL/GenBank/DDBJ whole genome shotgun (WGS) entry which is preliminary data.</text>
</comment>
<evidence type="ECO:0000256" key="1">
    <source>
        <dbReference type="SAM" id="MobiDB-lite"/>
    </source>
</evidence>
<dbReference type="AlphaFoldDB" id="A0A4C1SGQ0"/>
<reference evidence="2 3" key="1">
    <citation type="journal article" date="2019" name="Commun. Biol.">
        <title>The bagworm genome reveals a unique fibroin gene that provides high tensile strength.</title>
        <authorList>
            <person name="Kono N."/>
            <person name="Nakamura H."/>
            <person name="Ohtoshi R."/>
            <person name="Tomita M."/>
            <person name="Numata K."/>
            <person name="Arakawa K."/>
        </authorList>
    </citation>
    <scope>NUCLEOTIDE SEQUENCE [LARGE SCALE GENOMIC DNA]</scope>
</reference>
<accession>A0A4C1SGQ0</accession>
<keyword evidence="3" id="KW-1185">Reference proteome</keyword>
<feature type="region of interest" description="Disordered" evidence="1">
    <location>
        <begin position="51"/>
        <end position="78"/>
    </location>
</feature>
<organism evidence="2 3">
    <name type="scientific">Eumeta variegata</name>
    <name type="common">Bagworm moth</name>
    <name type="synonym">Eumeta japonica</name>
    <dbReference type="NCBI Taxonomy" id="151549"/>
    <lineage>
        <taxon>Eukaryota</taxon>
        <taxon>Metazoa</taxon>
        <taxon>Ecdysozoa</taxon>
        <taxon>Arthropoda</taxon>
        <taxon>Hexapoda</taxon>
        <taxon>Insecta</taxon>
        <taxon>Pterygota</taxon>
        <taxon>Neoptera</taxon>
        <taxon>Endopterygota</taxon>
        <taxon>Lepidoptera</taxon>
        <taxon>Glossata</taxon>
        <taxon>Ditrysia</taxon>
        <taxon>Tineoidea</taxon>
        <taxon>Psychidae</taxon>
        <taxon>Oiketicinae</taxon>
        <taxon>Eumeta</taxon>
    </lineage>
</organism>
<proteinExistence type="predicted"/>
<feature type="compositionally biased region" description="Basic and acidic residues" evidence="1">
    <location>
        <begin position="63"/>
        <end position="78"/>
    </location>
</feature>
<name>A0A4C1SGQ0_EUMVA</name>
<protein>
    <submittedName>
        <fullName evidence="2">Uncharacterized protein</fullName>
    </submittedName>
</protein>
<dbReference type="EMBL" id="BGZK01000005">
    <property type="protein sequence ID" value="GBP00348.1"/>
    <property type="molecule type" value="Genomic_DNA"/>
</dbReference>
<evidence type="ECO:0000313" key="2">
    <source>
        <dbReference type="EMBL" id="GBP00348.1"/>
    </source>
</evidence>
<evidence type="ECO:0000313" key="3">
    <source>
        <dbReference type="Proteomes" id="UP000299102"/>
    </source>
</evidence>
<dbReference type="Proteomes" id="UP000299102">
    <property type="component" value="Unassembled WGS sequence"/>
</dbReference>
<gene>
    <name evidence="2" type="ORF">EVAR_929_1</name>
</gene>
<sequence>MIYLSAPRRRHITVNYHNLSIKEQEVPNVPAHAVIPGAVLIKPTRLPYDKSKTGFKAMPEPGPEERSSLRTKLGVERG</sequence>